<keyword evidence="2" id="KW-1185">Reference proteome</keyword>
<dbReference type="EMBL" id="CAWUPB010001197">
    <property type="protein sequence ID" value="CAK7355927.1"/>
    <property type="molecule type" value="Genomic_DNA"/>
</dbReference>
<comment type="caution">
    <text evidence="1">The sequence shown here is derived from an EMBL/GenBank/DDBJ whole genome shotgun (WGS) entry which is preliminary data.</text>
</comment>
<name>A0AAV1SPJ8_9ROSI</name>
<dbReference type="AlphaFoldDB" id="A0AAV1SPJ8"/>
<reference evidence="1 2" key="1">
    <citation type="submission" date="2024-01" db="EMBL/GenBank/DDBJ databases">
        <authorList>
            <person name="Waweru B."/>
        </authorList>
    </citation>
    <scope>NUCLEOTIDE SEQUENCE [LARGE SCALE GENOMIC DNA]</scope>
</reference>
<gene>
    <name evidence="1" type="ORF">DCAF_LOCUS26190</name>
</gene>
<organism evidence="1 2">
    <name type="scientific">Dovyalis caffra</name>
    <dbReference type="NCBI Taxonomy" id="77055"/>
    <lineage>
        <taxon>Eukaryota</taxon>
        <taxon>Viridiplantae</taxon>
        <taxon>Streptophyta</taxon>
        <taxon>Embryophyta</taxon>
        <taxon>Tracheophyta</taxon>
        <taxon>Spermatophyta</taxon>
        <taxon>Magnoliopsida</taxon>
        <taxon>eudicotyledons</taxon>
        <taxon>Gunneridae</taxon>
        <taxon>Pentapetalae</taxon>
        <taxon>rosids</taxon>
        <taxon>fabids</taxon>
        <taxon>Malpighiales</taxon>
        <taxon>Salicaceae</taxon>
        <taxon>Flacourtieae</taxon>
        <taxon>Dovyalis</taxon>
    </lineage>
</organism>
<dbReference type="Proteomes" id="UP001314170">
    <property type="component" value="Unassembled WGS sequence"/>
</dbReference>
<evidence type="ECO:0000313" key="1">
    <source>
        <dbReference type="EMBL" id="CAK7355927.1"/>
    </source>
</evidence>
<evidence type="ECO:0000313" key="2">
    <source>
        <dbReference type="Proteomes" id="UP001314170"/>
    </source>
</evidence>
<sequence length="155" mass="17435">MNAVMHHFLRLIYSPFFSDTLIITYSNPRLDDFSDLLRLHSRFPINAATPIHSSNPTSQMATTTFSFVTILVCFISLSPFSLLEATANHAPGFTLSLIHRDSPLSPLYNPNHTDFDRLRNAFYRSVSRINNVFKPKAIDISAFQNDLTPNGGNTS</sequence>
<accession>A0AAV1SPJ8</accession>
<proteinExistence type="predicted"/>
<protein>
    <submittedName>
        <fullName evidence="1">Uncharacterized protein</fullName>
    </submittedName>
</protein>